<accession>A0AAV0WWY1</accession>
<name>A0AAV0WWY1_9HEMI</name>
<proteinExistence type="predicted"/>
<evidence type="ECO:0000313" key="1">
    <source>
        <dbReference type="EMBL" id="CAI6360367.1"/>
    </source>
</evidence>
<dbReference type="Proteomes" id="UP001160148">
    <property type="component" value="Unassembled WGS sequence"/>
</dbReference>
<dbReference type="SUPFAM" id="SSF53098">
    <property type="entry name" value="Ribonuclease H-like"/>
    <property type="match status" value="1"/>
</dbReference>
<protein>
    <recommendedName>
        <fullName evidence="3">BED-type domain-containing protein</fullName>
    </recommendedName>
</protein>
<dbReference type="EMBL" id="CARXXK010000003">
    <property type="protein sequence ID" value="CAI6360367.1"/>
    <property type="molecule type" value="Genomic_DNA"/>
</dbReference>
<dbReference type="PANTHER" id="PTHR47501">
    <property type="entry name" value="TRANSPOSASE-RELATED"/>
    <property type="match status" value="1"/>
</dbReference>
<organism evidence="1 2">
    <name type="scientific">Macrosiphum euphorbiae</name>
    <name type="common">potato aphid</name>
    <dbReference type="NCBI Taxonomy" id="13131"/>
    <lineage>
        <taxon>Eukaryota</taxon>
        <taxon>Metazoa</taxon>
        <taxon>Ecdysozoa</taxon>
        <taxon>Arthropoda</taxon>
        <taxon>Hexapoda</taxon>
        <taxon>Insecta</taxon>
        <taxon>Pterygota</taxon>
        <taxon>Neoptera</taxon>
        <taxon>Paraneoptera</taxon>
        <taxon>Hemiptera</taxon>
        <taxon>Sternorrhyncha</taxon>
        <taxon>Aphidomorpha</taxon>
        <taxon>Aphidoidea</taxon>
        <taxon>Aphididae</taxon>
        <taxon>Macrosiphini</taxon>
        <taxon>Macrosiphum</taxon>
    </lineage>
</organism>
<evidence type="ECO:0000313" key="2">
    <source>
        <dbReference type="Proteomes" id="UP001160148"/>
    </source>
</evidence>
<gene>
    <name evidence="1" type="ORF">MEUPH1_LOCUS15678</name>
</gene>
<dbReference type="SUPFAM" id="SSF140996">
    <property type="entry name" value="Hermes dimerisation domain"/>
    <property type="match status" value="1"/>
</dbReference>
<dbReference type="InterPro" id="IPR012337">
    <property type="entry name" value="RNaseH-like_sf"/>
</dbReference>
<dbReference type="AlphaFoldDB" id="A0AAV0WWY1"/>
<keyword evidence="2" id="KW-1185">Reference proteome</keyword>
<evidence type="ECO:0008006" key="3">
    <source>
        <dbReference type="Google" id="ProtNLM"/>
    </source>
</evidence>
<reference evidence="1 2" key="1">
    <citation type="submission" date="2023-01" db="EMBL/GenBank/DDBJ databases">
        <authorList>
            <person name="Whitehead M."/>
        </authorList>
    </citation>
    <scope>NUCLEOTIDE SEQUENCE [LARGE SCALE GENOMIC DNA]</scope>
</reference>
<sequence length="274" mass="31837">MDNENRTPVILDGTFFEVVIVKNEIVKAICMICKEQKNEKKTISGSFKHTSNFRTHMKRVHFTKFEEFENYVKSKTNTQKKNNKSMTNSRQLKVNNLFLSNIGGLKQTQYENNLVNFIVNNMKPISITENKDFQKLILDLDPNIKMISRRTLKIFFSNTLCHCEVRVCTTADIWSTKHRSFIGITAHWIDDKTLGRHSCVLACQRFFGAHTFDKIGEIMVDIFSKFNLSNDNIVSTVTDNGSNFVKAFKEFGCKIQLRHQTMIQTQTPMEVYYT</sequence>
<comment type="caution">
    <text evidence="1">The sequence shown here is derived from an EMBL/GenBank/DDBJ whole genome shotgun (WGS) entry which is preliminary data.</text>
</comment>